<evidence type="ECO:0000256" key="12">
    <source>
        <dbReference type="ARBA" id="ARBA00080961"/>
    </source>
</evidence>
<name>A0ABD3U0U8_SINWO</name>
<dbReference type="InterPro" id="IPR029063">
    <property type="entry name" value="SAM-dependent_MTases_sf"/>
</dbReference>
<comment type="catalytic activity">
    <reaction evidence="9">
        <text>cytidine(839) in 12S rRNA + S-adenosyl-L-methionine = N(4)-methylcytidine(839) in 12S rRNA + S-adenosyl-L-homocysteine + H(+)</text>
        <dbReference type="Rhea" id="RHEA:62524"/>
        <dbReference type="Rhea" id="RHEA-COMP:16109"/>
        <dbReference type="Rhea" id="RHEA-COMP:16110"/>
        <dbReference type="ChEBI" id="CHEBI:15378"/>
        <dbReference type="ChEBI" id="CHEBI:57856"/>
        <dbReference type="ChEBI" id="CHEBI:59789"/>
        <dbReference type="ChEBI" id="CHEBI:74506"/>
        <dbReference type="ChEBI" id="CHEBI:82748"/>
    </reaction>
    <physiologicalReaction direction="left-to-right" evidence="9">
        <dbReference type="Rhea" id="RHEA:62525"/>
    </physiologicalReaction>
</comment>
<dbReference type="NCBIfam" id="TIGR00006">
    <property type="entry name" value="16S rRNA (cytosine(1402)-N(4))-methyltransferase RsmH"/>
    <property type="match status" value="1"/>
</dbReference>
<evidence type="ECO:0000256" key="7">
    <source>
        <dbReference type="ARBA" id="ARBA00022946"/>
    </source>
</evidence>
<reference evidence="15 16" key="1">
    <citation type="submission" date="2024-11" db="EMBL/GenBank/DDBJ databases">
        <title>Chromosome-level genome assembly of the freshwater bivalve Anodonta woodiana.</title>
        <authorList>
            <person name="Chen X."/>
        </authorList>
    </citation>
    <scope>NUCLEOTIDE SEQUENCE [LARGE SCALE GENOMIC DNA]</scope>
    <source>
        <strain evidence="15">MN2024</strain>
        <tissue evidence="15">Gills</tissue>
    </source>
</reference>
<evidence type="ECO:0000256" key="10">
    <source>
        <dbReference type="ARBA" id="ARBA00056391"/>
    </source>
</evidence>
<keyword evidence="3" id="KW-0597">Phosphoprotein</keyword>
<comment type="function">
    <text evidence="10">N4-methylcytidine (m4C) methyltransferase responsible for the methylation of position C839 in mitochondrial 12S rRNA. Involved in the stabilization of 12S rRNA folding, therefore facilitating the assembly of the mitochondrial small ribosomal subunits.</text>
</comment>
<proteinExistence type="inferred from homology"/>
<comment type="similarity">
    <text evidence="2">Belongs to the methyltransferase superfamily. RsmH family.</text>
</comment>
<organism evidence="15 16">
    <name type="scientific">Sinanodonta woodiana</name>
    <name type="common">Chinese pond mussel</name>
    <name type="synonym">Anodonta woodiana</name>
    <dbReference type="NCBI Taxonomy" id="1069815"/>
    <lineage>
        <taxon>Eukaryota</taxon>
        <taxon>Metazoa</taxon>
        <taxon>Spiralia</taxon>
        <taxon>Lophotrochozoa</taxon>
        <taxon>Mollusca</taxon>
        <taxon>Bivalvia</taxon>
        <taxon>Autobranchia</taxon>
        <taxon>Heteroconchia</taxon>
        <taxon>Palaeoheterodonta</taxon>
        <taxon>Unionida</taxon>
        <taxon>Unionoidea</taxon>
        <taxon>Unionidae</taxon>
        <taxon>Unioninae</taxon>
        <taxon>Sinanodonta</taxon>
    </lineage>
</organism>
<accession>A0ABD3U0U8</accession>
<evidence type="ECO:0000256" key="2">
    <source>
        <dbReference type="ARBA" id="ARBA00010396"/>
    </source>
</evidence>
<dbReference type="SUPFAM" id="SSF81799">
    <property type="entry name" value="Putative methyltransferase TM0872, insert domain"/>
    <property type="match status" value="1"/>
</dbReference>
<dbReference type="GO" id="GO:0008168">
    <property type="term" value="F:methyltransferase activity"/>
    <property type="evidence" value="ECO:0007669"/>
    <property type="project" value="UniProtKB-KW"/>
</dbReference>
<dbReference type="CDD" id="cd02440">
    <property type="entry name" value="AdoMet_MTases"/>
    <property type="match status" value="1"/>
</dbReference>
<protein>
    <recommendedName>
        <fullName evidence="11">12S rRNA N(4)-cytidine methyltransferase METTL15</fullName>
    </recommendedName>
    <alternativeName>
        <fullName evidence="12">Methyltransferase 5 domain-containing protein 1</fullName>
    </alternativeName>
    <alternativeName>
        <fullName evidence="13">Methyltransferase-like protein 15</fullName>
    </alternativeName>
</protein>
<feature type="region of interest" description="Disordered" evidence="14">
    <location>
        <begin position="423"/>
        <end position="443"/>
    </location>
</feature>
<keyword evidence="7" id="KW-0809">Transit peptide</keyword>
<evidence type="ECO:0000256" key="5">
    <source>
        <dbReference type="ARBA" id="ARBA00022679"/>
    </source>
</evidence>
<dbReference type="Gene3D" id="3.40.50.150">
    <property type="entry name" value="Vaccinia Virus protein VP39"/>
    <property type="match status" value="1"/>
</dbReference>
<keyword evidence="8" id="KW-0496">Mitochondrion</keyword>
<evidence type="ECO:0000256" key="14">
    <source>
        <dbReference type="SAM" id="MobiDB-lite"/>
    </source>
</evidence>
<keyword evidence="6" id="KW-0949">S-adenosyl-L-methionine</keyword>
<dbReference type="FunFam" id="1.10.150.170:FF:000002">
    <property type="entry name" value="Probable methyltransferase-like protein 15"/>
    <property type="match status" value="1"/>
</dbReference>
<dbReference type="Gene3D" id="1.10.150.170">
    <property type="entry name" value="Putative methyltransferase TM0872, insert domain"/>
    <property type="match status" value="1"/>
</dbReference>
<sequence length="443" mass="50736">MIIYRFYQYLGQQCTLSRFNVIVHSYKARFAYASRLFSSSFLSRPLINIVRDKEIHTRHTKSYNIKTFRSKHLGSSFSTDANTVTVSDPDEELQPHEVEEPILHVPVMVHEIIECLQPKDGQTILDMTFGAGGHTKSLLHHCPKIKIIAVDRDPAAYEIATQLSKACSPGQVLPLLGRFSELDTLLTENQIKPESLDGILFDLGSSSMQFDQAERGFSLSKDGPLDMRMDGNRYPNQPTAADVVNHLDEMDLYKIIKRYGEERMARKISHAIVESRYAFGKITSTHQLANIVSSVFLGEHRRDKLKRHAHVATKTFQAMRIFVNNELNEFNCGLELAHKYLKPGGICSVISFHSLEDRIVKRKFHGIDLDLKKNISIHDYHRDHYNSNIIHPVEEMAEIMHKNWESIGKKMIIPGEKEVLENPRSRSAKLRSARKCEKLETKK</sequence>
<feature type="compositionally biased region" description="Basic and acidic residues" evidence="14">
    <location>
        <begin position="434"/>
        <end position="443"/>
    </location>
</feature>
<evidence type="ECO:0000256" key="8">
    <source>
        <dbReference type="ARBA" id="ARBA00023128"/>
    </source>
</evidence>
<evidence type="ECO:0000256" key="4">
    <source>
        <dbReference type="ARBA" id="ARBA00022603"/>
    </source>
</evidence>
<keyword evidence="5" id="KW-0808">Transferase</keyword>
<dbReference type="InterPro" id="IPR023397">
    <property type="entry name" value="SAM-dep_MeTrfase_MraW_recog"/>
</dbReference>
<dbReference type="GO" id="GO:0005759">
    <property type="term" value="C:mitochondrial matrix"/>
    <property type="evidence" value="ECO:0007669"/>
    <property type="project" value="UniProtKB-SubCell"/>
</dbReference>
<dbReference type="SUPFAM" id="SSF53335">
    <property type="entry name" value="S-adenosyl-L-methionine-dependent methyltransferases"/>
    <property type="match status" value="1"/>
</dbReference>
<gene>
    <name evidence="15" type="ORF">ACJMK2_020145</name>
</gene>
<keyword evidence="4" id="KW-0489">Methyltransferase</keyword>
<evidence type="ECO:0000313" key="16">
    <source>
        <dbReference type="Proteomes" id="UP001634394"/>
    </source>
</evidence>
<dbReference type="Proteomes" id="UP001634394">
    <property type="component" value="Unassembled WGS sequence"/>
</dbReference>
<dbReference type="Pfam" id="PF01795">
    <property type="entry name" value="Methyltransf_5"/>
    <property type="match status" value="1"/>
</dbReference>
<evidence type="ECO:0000256" key="1">
    <source>
        <dbReference type="ARBA" id="ARBA00004305"/>
    </source>
</evidence>
<evidence type="ECO:0000256" key="3">
    <source>
        <dbReference type="ARBA" id="ARBA00022553"/>
    </source>
</evidence>
<dbReference type="HAMAP" id="MF_01007">
    <property type="entry name" value="16SrRNA_methyltr_H"/>
    <property type="match status" value="1"/>
</dbReference>
<dbReference type="PANTHER" id="PTHR11265">
    <property type="entry name" value="S-ADENOSYL-METHYLTRANSFERASE MRAW"/>
    <property type="match status" value="1"/>
</dbReference>
<evidence type="ECO:0000256" key="9">
    <source>
        <dbReference type="ARBA" id="ARBA00052418"/>
    </source>
</evidence>
<dbReference type="AlphaFoldDB" id="A0ABD3U0U8"/>
<dbReference type="EMBL" id="JBJQND010000017">
    <property type="protein sequence ID" value="KAL3842080.1"/>
    <property type="molecule type" value="Genomic_DNA"/>
</dbReference>
<comment type="caution">
    <text evidence="15">The sequence shown here is derived from an EMBL/GenBank/DDBJ whole genome shotgun (WGS) entry which is preliminary data.</text>
</comment>
<dbReference type="PANTHER" id="PTHR11265:SF0">
    <property type="entry name" value="12S RRNA N4-METHYLCYTIDINE METHYLTRANSFERASE"/>
    <property type="match status" value="1"/>
</dbReference>
<dbReference type="GO" id="GO:0032259">
    <property type="term" value="P:methylation"/>
    <property type="evidence" value="ECO:0007669"/>
    <property type="project" value="UniProtKB-KW"/>
</dbReference>
<evidence type="ECO:0000256" key="13">
    <source>
        <dbReference type="ARBA" id="ARBA00081509"/>
    </source>
</evidence>
<evidence type="ECO:0000256" key="6">
    <source>
        <dbReference type="ARBA" id="ARBA00022691"/>
    </source>
</evidence>
<comment type="subcellular location">
    <subcellularLocation>
        <location evidence="1">Mitochondrion matrix</location>
    </subcellularLocation>
</comment>
<evidence type="ECO:0000256" key="11">
    <source>
        <dbReference type="ARBA" id="ARBA00073136"/>
    </source>
</evidence>
<evidence type="ECO:0000313" key="15">
    <source>
        <dbReference type="EMBL" id="KAL3842080.1"/>
    </source>
</evidence>
<dbReference type="InterPro" id="IPR002903">
    <property type="entry name" value="RsmH"/>
</dbReference>
<keyword evidence="16" id="KW-1185">Reference proteome</keyword>